<dbReference type="OrthoDB" id="1399920at2"/>
<keyword evidence="1" id="KW-0802">TPR repeat</keyword>
<evidence type="ECO:0000256" key="1">
    <source>
        <dbReference type="PROSITE-ProRule" id="PRU00339"/>
    </source>
</evidence>
<accession>A0A1G7F0A3</accession>
<dbReference type="InterPro" id="IPR019734">
    <property type="entry name" value="TPR_rpt"/>
</dbReference>
<dbReference type="EMBL" id="FNBA01000002">
    <property type="protein sequence ID" value="SDE69349.1"/>
    <property type="molecule type" value="Genomic_DNA"/>
</dbReference>
<dbReference type="SMART" id="SM00028">
    <property type="entry name" value="TPR"/>
    <property type="match status" value="2"/>
</dbReference>
<organism evidence="2 3">
    <name type="scientific">Ulvibacter litoralis</name>
    <dbReference type="NCBI Taxonomy" id="227084"/>
    <lineage>
        <taxon>Bacteria</taxon>
        <taxon>Pseudomonadati</taxon>
        <taxon>Bacteroidota</taxon>
        <taxon>Flavobacteriia</taxon>
        <taxon>Flavobacteriales</taxon>
        <taxon>Flavobacteriaceae</taxon>
        <taxon>Ulvibacter</taxon>
    </lineage>
</organism>
<evidence type="ECO:0000313" key="3">
    <source>
        <dbReference type="Proteomes" id="UP000199321"/>
    </source>
</evidence>
<dbReference type="PROSITE" id="PS51257">
    <property type="entry name" value="PROKAR_LIPOPROTEIN"/>
    <property type="match status" value="1"/>
</dbReference>
<dbReference type="Proteomes" id="UP000199321">
    <property type="component" value="Unassembled WGS sequence"/>
</dbReference>
<dbReference type="Gene3D" id="1.25.40.10">
    <property type="entry name" value="Tetratricopeptide repeat domain"/>
    <property type="match status" value="2"/>
</dbReference>
<dbReference type="STRING" id="227084.SAMN05421855_102249"/>
<feature type="repeat" description="TPR" evidence="1">
    <location>
        <begin position="211"/>
        <end position="244"/>
    </location>
</feature>
<keyword evidence="3" id="KW-1185">Reference proteome</keyword>
<gene>
    <name evidence="2" type="ORF">SAMN05421855_102249</name>
</gene>
<name>A0A1G7F0A3_9FLAO</name>
<dbReference type="SUPFAM" id="SSF48452">
    <property type="entry name" value="TPR-like"/>
    <property type="match status" value="1"/>
</dbReference>
<sequence length="426" mass="48281">MKNILILAVIFLIAGCNYEKEKKTTAMVDYNPYLATQQTPTKDATLAEMEFWQKRLEANPNSVVDLSKVAGLKNALFSETGDVTNLHQSEKMLQKCYELSARNKDTYLRSLAHNYISQHRFKEAKVLLDSAYAFPDNKHATELMLFDVSMELGDYQRADTLLGKVKNNADFNYLIRLSKWSDYKGDLDSAIRYMEQAKAVAESGGINSMKIWTYTNIADYYGHAGRIDDAYKHYLMTLKLQPDNAYAKKGIAYILYASEKNPSEANRILDSIMVTHKVPDYYLQKAELADYNGNLSEVKKQEQNFIEAVTAANYGGMYNTYLIELYAESAPEKALALAEKEVENRATPETYQLLAYAQLKAGKKEEALKTIETYVEGKTFEPKAAFHSALVYKANGMTDKVTPIKEELNEAAFELGPVLMRKVEKL</sequence>
<protein>
    <submittedName>
        <fullName evidence="2">Uncharacterized protein</fullName>
    </submittedName>
</protein>
<proteinExistence type="predicted"/>
<dbReference type="PROSITE" id="PS50005">
    <property type="entry name" value="TPR"/>
    <property type="match status" value="1"/>
</dbReference>
<dbReference type="AlphaFoldDB" id="A0A1G7F0A3"/>
<dbReference type="InterPro" id="IPR011990">
    <property type="entry name" value="TPR-like_helical_dom_sf"/>
</dbReference>
<dbReference type="RefSeq" id="WP_093142515.1">
    <property type="nucleotide sequence ID" value="NZ_BMWO01000002.1"/>
</dbReference>
<reference evidence="2 3" key="1">
    <citation type="submission" date="2016-10" db="EMBL/GenBank/DDBJ databases">
        <authorList>
            <person name="de Groot N.N."/>
        </authorList>
    </citation>
    <scope>NUCLEOTIDE SEQUENCE [LARGE SCALE GENOMIC DNA]</scope>
    <source>
        <strain evidence="2 3">DSM 16195</strain>
    </source>
</reference>
<evidence type="ECO:0000313" key="2">
    <source>
        <dbReference type="EMBL" id="SDE69349.1"/>
    </source>
</evidence>